<dbReference type="GO" id="GO:0001228">
    <property type="term" value="F:DNA-binding transcription activator activity, RNA polymerase II-specific"/>
    <property type="evidence" value="ECO:0007669"/>
    <property type="project" value="TreeGrafter"/>
</dbReference>
<dbReference type="InterPro" id="IPR050936">
    <property type="entry name" value="AP-1-like"/>
</dbReference>
<dbReference type="OrthoDB" id="5374328at2759"/>
<dbReference type="PANTHER" id="PTHR40621:SF7">
    <property type="entry name" value="BZIP DOMAIN-CONTAINING PROTEIN"/>
    <property type="match status" value="1"/>
</dbReference>
<dbReference type="Proteomes" id="UP000235786">
    <property type="component" value="Unassembled WGS sequence"/>
</dbReference>
<feature type="domain" description="BZIP" evidence="4">
    <location>
        <begin position="75"/>
        <end position="90"/>
    </location>
</feature>
<dbReference type="InterPro" id="IPR004827">
    <property type="entry name" value="bZIP"/>
</dbReference>
<dbReference type="Pfam" id="PF10297">
    <property type="entry name" value="Hap4_Hap_bind"/>
    <property type="match status" value="1"/>
</dbReference>
<gene>
    <name evidence="5" type="ORF">L207DRAFT_514918</name>
</gene>
<evidence type="ECO:0000259" key="4">
    <source>
        <dbReference type="PROSITE" id="PS00036"/>
    </source>
</evidence>
<keyword evidence="6" id="KW-1185">Reference proteome</keyword>
<dbReference type="SMART" id="SM00338">
    <property type="entry name" value="BRLZ"/>
    <property type="match status" value="1"/>
</dbReference>
<feature type="region of interest" description="Disordered" evidence="3">
    <location>
        <begin position="54"/>
        <end position="91"/>
    </location>
</feature>
<proteinExistence type="predicted"/>
<dbReference type="Gene3D" id="1.20.5.170">
    <property type="match status" value="1"/>
</dbReference>
<dbReference type="AlphaFoldDB" id="A0A2J6RGV7"/>
<evidence type="ECO:0000313" key="5">
    <source>
        <dbReference type="EMBL" id="PMD37738.1"/>
    </source>
</evidence>
<dbReference type="EMBL" id="KZ613949">
    <property type="protein sequence ID" value="PMD37738.1"/>
    <property type="molecule type" value="Genomic_DNA"/>
</dbReference>
<organism evidence="5 6">
    <name type="scientific">Hyaloscypha variabilis (strain UAMH 11265 / GT02V1 / F)</name>
    <name type="common">Meliniomyces variabilis</name>
    <dbReference type="NCBI Taxonomy" id="1149755"/>
    <lineage>
        <taxon>Eukaryota</taxon>
        <taxon>Fungi</taxon>
        <taxon>Dikarya</taxon>
        <taxon>Ascomycota</taxon>
        <taxon>Pezizomycotina</taxon>
        <taxon>Leotiomycetes</taxon>
        <taxon>Helotiales</taxon>
        <taxon>Hyaloscyphaceae</taxon>
        <taxon>Hyaloscypha</taxon>
        <taxon>Hyaloscypha variabilis</taxon>
    </lineage>
</organism>
<evidence type="ECO:0000256" key="2">
    <source>
        <dbReference type="ARBA" id="ARBA00023242"/>
    </source>
</evidence>
<accession>A0A2J6RGV7</accession>
<dbReference type="GO" id="GO:0090575">
    <property type="term" value="C:RNA polymerase II transcription regulator complex"/>
    <property type="evidence" value="ECO:0007669"/>
    <property type="project" value="TreeGrafter"/>
</dbReference>
<feature type="compositionally biased region" description="Basic and acidic residues" evidence="3">
    <location>
        <begin position="273"/>
        <end position="282"/>
    </location>
</feature>
<reference evidence="5 6" key="1">
    <citation type="submission" date="2016-04" db="EMBL/GenBank/DDBJ databases">
        <title>A degradative enzymes factory behind the ericoid mycorrhizal symbiosis.</title>
        <authorList>
            <consortium name="DOE Joint Genome Institute"/>
            <person name="Martino E."/>
            <person name="Morin E."/>
            <person name="Grelet G."/>
            <person name="Kuo A."/>
            <person name="Kohler A."/>
            <person name="Daghino S."/>
            <person name="Barry K."/>
            <person name="Choi C."/>
            <person name="Cichocki N."/>
            <person name="Clum A."/>
            <person name="Copeland A."/>
            <person name="Hainaut M."/>
            <person name="Haridas S."/>
            <person name="Labutti K."/>
            <person name="Lindquist E."/>
            <person name="Lipzen A."/>
            <person name="Khouja H.-R."/>
            <person name="Murat C."/>
            <person name="Ohm R."/>
            <person name="Olson A."/>
            <person name="Spatafora J."/>
            <person name="Veneault-Fourrey C."/>
            <person name="Henrissat B."/>
            <person name="Grigoriev I."/>
            <person name="Martin F."/>
            <person name="Perotto S."/>
        </authorList>
    </citation>
    <scope>NUCLEOTIDE SEQUENCE [LARGE SCALE GENOMIC DNA]</scope>
    <source>
        <strain evidence="5 6">F</strain>
    </source>
</reference>
<dbReference type="InterPro" id="IPR018287">
    <property type="entry name" value="Hap4_TF_heteromerisation"/>
</dbReference>
<keyword evidence="2" id="KW-0539">Nucleus</keyword>
<dbReference type="GO" id="GO:0000976">
    <property type="term" value="F:transcription cis-regulatory region binding"/>
    <property type="evidence" value="ECO:0007669"/>
    <property type="project" value="InterPro"/>
</dbReference>
<dbReference type="STRING" id="1149755.A0A2J6RGV7"/>
<dbReference type="PANTHER" id="PTHR40621">
    <property type="entry name" value="TRANSCRIPTION FACTOR KAPC-RELATED"/>
    <property type="match status" value="1"/>
</dbReference>
<evidence type="ECO:0000256" key="1">
    <source>
        <dbReference type="ARBA" id="ARBA00004123"/>
    </source>
</evidence>
<feature type="region of interest" description="Disordered" evidence="3">
    <location>
        <begin position="171"/>
        <end position="201"/>
    </location>
</feature>
<comment type="subcellular location">
    <subcellularLocation>
        <location evidence="1">Nucleus</location>
    </subcellularLocation>
</comment>
<sequence length="518" mass="55143">MASPAVSTPSSAGSPANIAPAPPTIAIKAANASNMAAIAPASGLAAPLLVTTKEWVIPPRPKPGRKPATDTPPTKRKAQNRAAQRAFRERRAARVGELEEQLEETKEEQQKREADLRTKIVKLEADVERFSGEVQSWRLRCDTLDRIAEYERREKEAALAELAYLRNGARTTGTDAVPLPPRHLRQQETKAPSPQTYQSPAVQVDDSSLGCGGCTSTSNCACVEQAMAISTSGCGKCTPETHCECLEETIRAATELSEPAELKRSHSPSTENYSDKRQRHSDPSTPLEVDFTAQYSSKPVQPLQEPLVQITRPPGESCGFCEEGTYCMCAEAAAQAASSTRDHANRLAPLLNEVTPPPSDSDLDGNGIKLPLLQPNQMHRPVGTAPAANSCVNGPGTCQQCQADPKSGLFCRSLAAIRASSSSAPPDGCCGGNANGGGCCKSLPTAAPSQPPPSLTCADTYKTLSTHKNFDQASDELSTWLGRLHATPPAQPGRAPMEVEAASVMGVLKLFDRRFGRG</sequence>
<evidence type="ECO:0000313" key="6">
    <source>
        <dbReference type="Proteomes" id="UP000235786"/>
    </source>
</evidence>
<feature type="compositionally biased region" description="Polar residues" evidence="3">
    <location>
        <begin position="1"/>
        <end position="14"/>
    </location>
</feature>
<feature type="region of interest" description="Disordered" evidence="3">
    <location>
        <begin position="256"/>
        <end position="287"/>
    </location>
</feature>
<evidence type="ECO:0000256" key="3">
    <source>
        <dbReference type="SAM" id="MobiDB-lite"/>
    </source>
</evidence>
<protein>
    <recommendedName>
        <fullName evidence="4">BZIP domain-containing protein</fullName>
    </recommendedName>
</protein>
<dbReference type="SUPFAM" id="SSF57959">
    <property type="entry name" value="Leucine zipper domain"/>
    <property type="match status" value="1"/>
</dbReference>
<dbReference type="InterPro" id="IPR046347">
    <property type="entry name" value="bZIP_sf"/>
</dbReference>
<dbReference type="PROSITE" id="PS00036">
    <property type="entry name" value="BZIP_BASIC"/>
    <property type="match status" value="1"/>
</dbReference>
<name>A0A2J6RGV7_HYAVF</name>
<feature type="compositionally biased region" description="Polar residues" evidence="3">
    <location>
        <begin position="189"/>
        <end position="201"/>
    </location>
</feature>
<feature type="region of interest" description="Disordered" evidence="3">
    <location>
        <begin position="1"/>
        <end position="21"/>
    </location>
</feature>